<reference evidence="3" key="2">
    <citation type="submission" date="2018-10" db="UniProtKB">
        <authorList>
            <consortium name="EnsemblPlants"/>
        </authorList>
    </citation>
    <scope>IDENTIFICATION</scope>
</reference>
<dbReference type="Gramene" id="TraesPARA_EIv1.0_2392650.1">
    <property type="protein sequence ID" value="TraesPARA_EIv1.0_2392650.1.CDS"/>
    <property type="gene ID" value="TraesPARA_EIv1.0_2392650"/>
</dbReference>
<feature type="region of interest" description="Disordered" evidence="1">
    <location>
        <begin position="41"/>
        <end position="62"/>
    </location>
</feature>
<feature type="signal peptide" evidence="2">
    <location>
        <begin position="1"/>
        <end position="16"/>
    </location>
</feature>
<evidence type="ECO:0008006" key="5">
    <source>
        <dbReference type="Google" id="ProtNLM"/>
    </source>
</evidence>
<dbReference type="Gramene" id="TraesROB_scaffold_217414_01G000100.1">
    <property type="protein sequence ID" value="TraesROB_scaffold_217414_01G000100.1"/>
    <property type="gene ID" value="TraesROB_scaffold_217414_01G000100"/>
</dbReference>
<dbReference type="STRING" id="4565.A0A3B6SG54"/>
<dbReference type="PaxDb" id="4565-Traes_7BS_AB98E8571.1"/>
<dbReference type="Gramene" id="TraesLAC7B03G04037590.1">
    <property type="protein sequence ID" value="TraesLAC7B03G04037590.1"/>
    <property type="gene ID" value="TraesLAC7B03G04037590"/>
</dbReference>
<reference evidence="3" key="1">
    <citation type="submission" date="2018-08" db="EMBL/GenBank/DDBJ databases">
        <authorList>
            <person name="Rossello M."/>
        </authorList>
    </citation>
    <scope>NUCLEOTIDE SEQUENCE [LARGE SCALE GENOMIC DNA]</scope>
    <source>
        <strain evidence="3">cv. Chinese Spring</strain>
    </source>
</reference>
<dbReference type="Gramene" id="TraesSYM5B03G02916470.1">
    <property type="protein sequence ID" value="TraesSYM5B03G02916470.1"/>
    <property type="gene ID" value="TraesSYM5B03G02916470"/>
</dbReference>
<dbReference type="Gramene" id="TraesJUL7B03G04123530.1">
    <property type="protein sequence ID" value="TraesJUL7B03G04123530.1"/>
    <property type="gene ID" value="TraesJUL7B03G04123530"/>
</dbReference>
<proteinExistence type="predicted"/>
<dbReference type="Gramene" id="TraesWEE_scaffold_256365_01G000100.1">
    <property type="protein sequence ID" value="TraesWEE_scaffold_256365_01G000100.1"/>
    <property type="gene ID" value="TraesWEE_scaffold_256365_01G000100"/>
</dbReference>
<evidence type="ECO:0000313" key="3">
    <source>
        <dbReference type="EnsemblPlants" id="TraesCS7B02G105000.1"/>
    </source>
</evidence>
<evidence type="ECO:0000256" key="2">
    <source>
        <dbReference type="SAM" id="SignalP"/>
    </source>
</evidence>
<name>A0A3B6SG54_WHEAT</name>
<keyword evidence="4" id="KW-1185">Reference proteome</keyword>
<dbReference type="Gramene" id="TraesJAG7B03G04068190.1">
    <property type="protein sequence ID" value="TraesJAG7B03G04068190.1"/>
    <property type="gene ID" value="TraesJAG7B03G04068190"/>
</dbReference>
<dbReference type="Gramene" id="TraesCS7B03G0275500.1">
    <property type="protein sequence ID" value="TraesCS7B03G0275500.1.CDS"/>
    <property type="gene ID" value="TraesCS7B03G0275500"/>
</dbReference>
<dbReference type="Gramene" id="TraesARI5B03G02930130.1">
    <property type="protein sequence ID" value="TraesARI5B03G02930130.1"/>
    <property type="gene ID" value="TraesARI5B03G02930130"/>
</dbReference>
<accession>A0A3B6SG54</accession>
<dbReference type="EnsemblPlants" id="TraesCS7B02G105000.1">
    <property type="protein sequence ID" value="TraesCS7B02G105000.1"/>
    <property type="gene ID" value="TraesCS7B02G105000"/>
</dbReference>
<dbReference type="Gramene" id="TraesSTA7B03G04081100.1">
    <property type="protein sequence ID" value="TraesSTA7B03G04081100.1"/>
    <property type="gene ID" value="TraesSTA7B03G04081100"/>
</dbReference>
<dbReference type="Gramene" id="TraesCS7B02G105000.1">
    <property type="protein sequence ID" value="TraesCS7B02G105000.1"/>
    <property type="gene ID" value="TraesCS7B02G105000"/>
</dbReference>
<dbReference type="Proteomes" id="UP000019116">
    <property type="component" value="Chromosome 7B"/>
</dbReference>
<evidence type="ECO:0000256" key="1">
    <source>
        <dbReference type="SAM" id="MobiDB-lite"/>
    </source>
</evidence>
<dbReference type="AlphaFoldDB" id="A0A3B6SG54"/>
<organism evidence="3">
    <name type="scientific">Triticum aestivum</name>
    <name type="common">Wheat</name>
    <dbReference type="NCBI Taxonomy" id="4565"/>
    <lineage>
        <taxon>Eukaryota</taxon>
        <taxon>Viridiplantae</taxon>
        <taxon>Streptophyta</taxon>
        <taxon>Embryophyta</taxon>
        <taxon>Tracheophyta</taxon>
        <taxon>Spermatophyta</taxon>
        <taxon>Magnoliopsida</taxon>
        <taxon>Liliopsida</taxon>
        <taxon>Poales</taxon>
        <taxon>Poaceae</taxon>
        <taxon>BOP clade</taxon>
        <taxon>Pooideae</taxon>
        <taxon>Triticodae</taxon>
        <taxon>Triticeae</taxon>
        <taxon>Triticinae</taxon>
        <taxon>Triticum</taxon>
    </lineage>
</organism>
<dbReference type="Gramene" id="TraesCAD_scaffold_147430_01G000100.1">
    <property type="protein sequence ID" value="TraesCAD_scaffold_147430_01G000100.1"/>
    <property type="gene ID" value="TraesCAD_scaffold_147430_01G000100"/>
</dbReference>
<dbReference type="Gramene" id="TraesMAC7B03G04080670.1">
    <property type="protein sequence ID" value="TraesMAC7B03G04080670.1"/>
    <property type="gene ID" value="TraesMAC7B03G04080670"/>
</dbReference>
<sequence length="163" mass="17938">MFALAIVMAVVAGVSAQNTLQDFVNRHNRARAADGVGPVTWTTAWPGSRRTTRTSAPPTAGCSTRRAVRREHLLGFRAVVDGLERREVVGGREAELPPQHQHLQRRQGVRAHAGGVAQVDPHRLRARGLRREPGRLHTCNYNPPGNFNGERPFAFLTLDAEAK</sequence>
<feature type="chain" id="PRO_5017425564" description="SCP domain-containing protein" evidence="2">
    <location>
        <begin position="17"/>
        <end position="163"/>
    </location>
</feature>
<evidence type="ECO:0000313" key="4">
    <source>
        <dbReference type="Proteomes" id="UP000019116"/>
    </source>
</evidence>
<protein>
    <recommendedName>
        <fullName evidence="5">SCP domain-containing protein</fullName>
    </recommendedName>
</protein>
<keyword evidence="2" id="KW-0732">Signal</keyword>
<dbReference type="GO" id="GO:0005615">
    <property type="term" value="C:extracellular space"/>
    <property type="evidence" value="ECO:0000318"/>
    <property type="project" value="GO_Central"/>
</dbReference>
<feature type="compositionally biased region" description="Low complexity" evidence="1">
    <location>
        <begin position="46"/>
        <end position="61"/>
    </location>
</feature>